<evidence type="ECO:0000313" key="10">
    <source>
        <dbReference type="RefSeq" id="XP_019616233.1"/>
    </source>
</evidence>
<feature type="region of interest" description="Disordered" evidence="6">
    <location>
        <begin position="345"/>
        <end position="365"/>
    </location>
</feature>
<dbReference type="GO" id="GO:0005886">
    <property type="term" value="C:plasma membrane"/>
    <property type="evidence" value="ECO:0007669"/>
    <property type="project" value="UniProtKB-SubCell"/>
</dbReference>
<dbReference type="Gene3D" id="1.20.1070.10">
    <property type="entry name" value="Rhodopsin 7-helix transmembrane proteins"/>
    <property type="match status" value="1"/>
</dbReference>
<dbReference type="Pfam" id="PF00001">
    <property type="entry name" value="7tm_1"/>
    <property type="match status" value="1"/>
</dbReference>
<feature type="transmembrane region" description="Helical" evidence="7">
    <location>
        <begin position="6"/>
        <end position="30"/>
    </location>
</feature>
<feature type="transmembrane region" description="Helical" evidence="7">
    <location>
        <begin position="81"/>
        <end position="106"/>
    </location>
</feature>
<dbReference type="InterPro" id="IPR000276">
    <property type="entry name" value="GPCR_Rhodpsn"/>
</dbReference>
<keyword evidence="4 7" id="KW-1133">Transmembrane helix</keyword>
<keyword evidence="5 7" id="KW-0472">Membrane</keyword>
<feature type="transmembrane region" description="Helical" evidence="7">
    <location>
        <begin position="158"/>
        <end position="185"/>
    </location>
</feature>
<feature type="transmembrane region" description="Helical" evidence="7">
    <location>
        <begin position="255"/>
        <end position="277"/>
    </location>
</feature>
<dbReference type="AlphaFoldDB" id="A0A6P4XVZ0"/>
<protein>
    <submittedName>
        <fullName evidence="10">G-protein coupled receptor 6-like</fullName>
    </submittedName>
</protein>
<evidence type="ECO:0000256" key="2">
    <source>
        <dbReference type="ARBA" id="ARBA00022475"/>
    </source>
</evidence>
<feature type="transmembrane region" description="Helical" evidence="7">
    <location>
        <begin position="118"/>
        <end position="138"/>
    </location>
</feature>
<evidence type="ECO:0000256" key="4">
    <source>
        <dbReference type="ARBA" id="ARBA00022989"/>
    </source>
</evidence>
<dbReference type="GO" id="GO:0004930">
    <property type="term" value="F:G protein-coupled receptor activity"/>
    <property type="evidence" value="ECO:0007669"/>
    <property type="project" value="InterPro"/>
</dbReference>
<evidence type="ECO:0000313" key="9">
    <source>
        <dbReference type="Proteomes" id="UP000515135"/>
    </source>
</evidence>
<reference evidence="10" key="1">
    <citation type="submission" date="2025-08" db="UniProtKB">
        <authorList>
            <consortium name="RefSeq"/>
        </authorList>
    </citation>
    <scope>IDENTIFICATION</scope>
    <source>
        <tissue evidence="10">Gonad</tissue>
    </source>
</reference>
<dbReference type="PROSITE" id="PS50262">
    <property type="entry name" value="G_PROTEIN_RECEP_F1_2"/>
    <property type="match status" value="1"/>
</dbReference>
<comment type="subcellular location">
    <subcellularLocation>
        <location evidence="1">Cell membrane</location>
        <topology evidence="1">Multi-pass membrane protein</topology>
    </subcellularLocation>
</comment>
<evidence type="ECO:0000256" key="7">
    <source>
        <dbReference type="SAM" id="Phobius"/>
    </source>
</evidence>
<accession>A0A6P4XVZ0</accession>
<sequence>MELGIVLTITWWATGLVIISLNLAVLWGIFRSQKLRTAHDIFMANVATSDLLTGIGVLYRVESQAEEDKVDSRKISSTVLMYSQVMCAAALALMSLNSYIAVRYPIFFQSHIHHAKRNAVLAVISPWLVLSLFVFSPSMGWNCIDTPAPGCTSFFYPAYFGILGTVILFLAGIMLFCTISLFVIIKRREKRRLELQHNSSGQNQPHNKAAQRQYKERVYKAGTVMIHVVVAFVFWLFPIAFSFVCLSVHECAASIWLLMLFLVMTWNSAINPVASIVRMPELRKGLWQSVMAIPGAFVAMRGGNNVDAKDGPGNASQKSVTDRIDQNILEPESTTVYSVTVRQGGVSPRMASPKPKSSNLPMVVD</sequence>
<dbReference type="InterPro" id="IPR017452">
    <property type="entry name" value="GPCR_Rhodpsn_7TM"/>
</dbReference>
<organism evidence="9 10">
    <name type="scientific">Branchiostoma belcheri</name>
    <name type="common">Amphioxus</name>
    <dbReference type="NCBI Taxonomy" id="7741"/>
    <lineage>
        <taxon>Eukaryota</taxon>
        <taxon>Metazoa</taxon>
        <taxon>Chordata</taxon>
        <taxon>Cephalochordata</taxon>
        <taxon>Leptocardii</taxon>
        <taxon>Amphioxiformes</taxon>
        <taxon>Branchiostomatidae</taxon>
        <taxon>Branchiostoma</taxon>
    </lineage>
</organism>
<feature type="transmembrane region" description="Helical" evidence="7">
    <location>
        <begin position="224"/>
        <end position="249"/>
    </location>
</feature>
<dbReference type="OrthoDB" id="10011551at2759"/>
<evidence type="ECO:0000256" key="6">
    <source>
        <dbReference type="SAM" id="MobiDB-lite"/>
    </source>
</evidence>
<dbReference type="GeneID" id="109463807"/>
<keyword evidence="9" id="KW-1185">Reference proteome</keyword>
<evidence type="ECO:0000256" key="3">
    <source>
        <dbReference type="ARBA" id="ARBA00022692"/>
    </source>
</evidence>
<keyword evidence="2" id="KW-1003">Cell membrane</keyword>
<dbReference type="PANTHER" id="PTHR22750">
    <property type="entry name" value="G-PROTEIN COUPLED RECEPTOR"/>
    <property type="match status" value="1"/>
</dbReference>
<feature type="domain" description="G-protein coupled receptors family 1 profile" evidence="8">
    <location>
        <begin position="21"/>
        <end position="275"/>
    </location>
</feature>
<name>A0A6P4XVZ0_BRABE</name>
<proteinExistence type="predicted"/>
<evidence type="ECO:0000256" key="5">
    <source>
        <dbReference type="ARBA" id="ARBA00023136"/>
    </source>
</evidence>
<dbReference type="KEGG" id="bbel:109463807"/>
<keyword evidence="3 7" id="KW-0812">Transmembrane</keyword>
<gene>
    <name evidence="10" type="primary">LOC109463807</name>
</gene>
<evidence type="ECO:0000259" key="8">
    <source>
        <dbReference type="PROSITE" id="PS50262"/>
    </source>
</evidence>
<dbReference type="RefSeq" id="XP_019616233.1">
    <property type="nucleotide sequence ID" value="XM_019760674.1"/>
</dbReference>
<feature type="transmembrane region" description="Helical" evidence="7">
    <location>
        <begin position="42"/>
        <end position="61"/>
    </location>
</feature>
<dbReference type="Proteomes" id="UP000515135">
    <property type="component" value="Unplaced"/>
</dbReference>
<evidence type="ECO:0000256" key="1">
    <source>
        <dbReference type="ARBA" id="ARBA00004651"/>
    </source>
</evidence>
<feature type="compositionally biased region" description="Polar residues" evidence="6">
    <location>
        <begin position="355"/>
        <end position="365"/>
    </location>
</feature>
<dbReference type="SUPFAM" id="SSF81321">
    <property type="entry name" value="Family A G protein-coupled receptor-like"/>
    <property type="match status" value="1"/>
</dbReference>